<reference evidence="7 8" key="2">
    <citation type="submission" date="2018-11" db="EMBL/GenBank/DDBJ databases">
        <authorList>
            <consortium name="Pathogen Informatics"/>
        </authorList>
    </citation>
    <scope>NUCLEOTIDE SEQUENCE [LARGE SCALE GENOMIC DNA]</scope>
</reference>
<evidence type="ECO:0000256" key="3">
    <source>
        <dbReference type="ARBA" id="ARBA00022989"/>
    </source>
</evidence>
<proteinExistence type="predicted"/>
<feature type="transmembrane region" description="Helical" evidence="5">
    <location>
        <begin position="327"/>
        <end position="354"/>
    </location>
</feature>
<evidence type="ECO:0000313" key="9">
    <source>
        <dbReference type="WBParaSite" id="TCNE_0001460801-mRNA-1"/>
    </source>
</evidence>
<keyword evidence="3 5" id="KW-1133">Transmembrane helix</keyword>
<feature type="transmembrane region" description="Helical" evidence="5">
    <location>
        <begin position="297"/>
        <end position="315"/>
    </location>
</feature>
<dbReference type="Gene3D" id="1.20.1070.10">
    <property type="entry name" value="Rhodopsin 7-helix transmembrane proteins"/>
    <property type="match status" value="1"/>
</dbReference>
<protein>
    <submittedName>
        <fullName evidence="9">G_PROTEIN_RECEP_F1_2 domain-containing protein</fullName>
    </submittedName>
</protein>
<feature type="transmembrane region" description="Helical" evidence="5">
    <location>
        <begin position="58"/>
        <end position="78"/>
    </location>
</feature>
<reference evidence="9" key="1">
    <citation type="submission" date="2016-06" db="UniProtKB">
        <authorList>
            <consortium name="WormBaseParasite"/>
        </authorList>
    </citation>
    <scope>IDENTIFICATION</scope>
</reference>
<evidence type="ECO:0000256" key="1">
    <source>
        <dbReference type="ARBA" id="ARBA00004370"/>
    </source>
</evidence>
<dbReference type="PANTHER" id="PTHR46641">
    <property type="entry name" value="FMRFAMIDE RECEPTOR-RELATED"/>
    <property type="match status" value="1"/>
</dbReference>
<feature type="transmembrane region" description="Helical" evidence="5">
    <location>
        <begin position="237"/>
        <end position="263"/>
    </location>
</feature>
<evidence type="ECO:0000256" key="2">
    <source>
        <dbReference type="ARBA" id="ARBA00022692"/>
    </source>
</evidence>
<feature type="transmembrane region" description="Helical" evidence="5">
    <location>
        <begin position="183"/>
        <end position="202"/>
    </location>
</feature>
<dbReference type="EMBL" id="UYWY01022345">
    <property type="protein sequence ID" value="VDM45929.1"/>
    <property type="molecule type" value="Genomic_DNA"/>
</dbReference>
<gene>
    <name evidence="7" type="ORF">TCNE_LOCUS14608</name>
</gene>
<evidence type="ECO:0000256" key="4">
    <source>
        <dbReference type="ARBA" id="ARBA00023136"/>
    </source>
</evidence>
<dbReference type="InterPro" id="IPR017452">
    <property type="entry name" value="GPCR_Rhodpsn_7TM"/>
</dbReference>
<dbReference type="PROSITE" id="PS50262">
    <property type="entry name" value="G_PROTEIN_RECEP_F1_2"/>
    <property type="match status" value="1"/>
</dbReference>
<dbReference type="WBParaSite" id="TCNE_0001460801-mRNA-1">
    <property type="protein sequence ID" value="TCNE_0001460801-mRNA-1"/>
    <property type="gene ID" value="TCNE_0001460801"/>
</dbReference>
<keyword evidence="4 5" id="KW-0472">Membrane</keyword>
<dbReference type="PANTHER" id="PTHR46641:SF5">
    <property type="entry name" value="NEUROPEPTIDE RECEPTOR FAMILY"/>
    <property type="match status" value="1"/>
</dbReference>
<feature type="transmembrane region" description="Helical" evidence="5">
    <location>
        <begin position="98"/>
        <end position="121"/>
    </location>
</feature>
<dbReference type="InterPro" id="IPR052954">
    <property type="entry name" value="GPCR-Ligand_Int"/>
</dbReference>
<dbReference type="Proteomes" id="UP000050794">
    <property type="component" value="Unassembled WGS sequence"/>
</dbReference>
<feature type="transmembrane region" description="Helical" evidence="5">
    <location>
        <begin position="26"/>
        <end position="46"/>
    </location>
</feature>
<dbReference type="AlphaFoldDB" id="A0A183V1I8"/>
<keyword evidence="2 5" id="KW-0812">Transmembrane</keyword>
<comment type="subcellular location">
    <subcellularLocation>
        <location evidence="1">Membrane</location>
    </subcellularLocation>
</comment>
<sequence>MENCTYRYTGMNESLKMFSLWMDGPVTIAAVVLALVGAHFAVRFLARAAISRELTASLYLLCISDCGLMLSVFFFYSIEATGLLLLNENLMWQSQPTVRIMHGIASFATTASTLLVTYVTFQRFLVVHFPLRYISIAQWDTRKTPSRKLSTTVEDDSRQFFTERATIARSVDSSTLRKKLRPFAVPSMVILCSLALNISVFFEFTVSECFNVERNALSTHLKPTDLRNSKTYSGYRAVIMMVSQTIAPISMITLLTIITEYHVHKCLQQRKRLFENQHRLRSVVLSEQLKERVSRTVSIFIAIKFIILRSLPLFFDLYEITHGIEAFGFTMSILVRISDFAVVLNSATNSLAYFGKRRWLEKR</sequence>
<organism evidence="8 9">
    <name type="scientific">Toxocara canis</name>
    <name type="common">Canine roundworm</name>
    <dbReference type="NCBI Taxonomy" id="6265"/>
    <lineage>
        <taxon>Eukaryota</taxon>
        <taxon>Metazoa</taxon>
        <taxon>Ecdysozoa</taxon>
        <taxon>Nematoda</taxon>
        <taxon>Chromadorea</taxon>
        <taxon>Rhabditida</taxon>
        <taxon>Spirurina</taxon>
        <taxon>Ascaridomorpha</taxon>
        <taxon>Ascaridoidea</taxon>
        <taxon>Toxocaridae</taxon>
        <taxon>Toxocara</taxon>
    </lineage>
</organism>
<evidence type="ECO:0000313" key="8">
    <source>
        <dbReference type="Proteomes" id="UP000050794"/>
    </source>
</evidence>
<evidence type="ECO:0000313" key="7">
    <source>
        <dbReference type="EMBL" id="VDM45929.1"/>
    </source>
</evidence>
<accession>A0A183V1I8</accession>
<evidence type="ECO:0000256" key="5">
    <source>
        <dbReference type="SAM" id="Phobius"/>
    </source>
</evidence>
<dbReference type="GO" id="GO:0016020">
    <property type="term" value="C:membrane"/>
    <property type="evidence" value="ECO:0007669"/>
    <property type="project" value="UniProtKB-SubCell"/>
</dbReference>
<feature type="domain" description="G-protein coupled receptors family 1 profile" evidence="6">
    <location>
        <begin position="37"/>
        <end position="353"/>
    </location>
</feature>
<evidence type="ECO:0000259" key="6">
    <source>
        <dbReference type="PROSITE" id="PS50262"/>
    </source>
</evidence>
<name>A0A183V1I8_TOXCA</name>
<keyword evidence="8" id="KW-1185">Reference proteome</keyword>